<dbReference type="EMBL" id="KU551318">
    <property type="protein sequence ID" value="ANC66181.1"/>
    <property type="molecule type" value="Genomic_DNA"/>
</dbReference>
<evidence type="ECO:0000313" key="3">
    <source>
        <dbReference type="EMBL" id="ANC65644.1"/>
    </source>
</evidence>
<evidence type="ECO:0000313" key="20">
    <source>
        <dbReference type="EMBL" id="ANC66793.1"/>
    </source>
</evidence>
<evidence type="ECO:0000313" key="22">
    <source>
        <dbReference type="EMBL" id="ANC66929.1"/>
    </source>
</evidence>
<evidence type="ECO:0000313" key="10">
    <source>
        <dbReference type="EMBL" id="ANC66113.1"/>
    </source>
</evidence>
<dbReference type="EMBL" id="KU551317">
    <property type="protein sequence ID" value="ANC66113.1"/>
    <property type="molecule type" value="Genomic_DNA"/>
</dbReference>
<evidence type="ECO:0000313" key="26">
    <source>
        <dbReference type="EMBL" id="ANC67201.1"/>
    </source>
</evidence>
<dbReference type="EMBL" id="KU551329">
    <property type="protein sequence ID" value="ANC66861.1"/>
    <property type="molecule type" value="Genomic_DNA"/>
</dbReference>
<dbReference type="EMBL" id="KU551332">
    <property type="protein sequence ID" value="ANC67065.1"/>
    <property type="molecule type" value="Genomic_DNA"/>
</dbReference>
<proteinExistence type="predicted"/>
<feature type="chain" id="PRO_5008517403" evidence="1">
    <location>
        <begin position="25"/>
        <end position="313"/>
    </location>
</feature>
<evidence type="ECO:0000313" key="18">
    <source>
        <dbReference type="EMBL" id="ANC66657.1"/>
    </source>
</evidence>
<dbReference type="EMBL" id="KU551339">
    <property type="protein sequence ID" value="ANC67540.1"/>
    <property type="molecule type" value="Genomic_DNA"/>
</dbReference>
<dbReference type="Pfam" id="PF06834">
    <property type="entry name" value="TraU"/>
    <property type="match status" value="1"/>
</dbReference>
<dbReference type="EMBL" id="KU551324">
    <property type="protein sequence ID" value="ANC66521.1"/>
    <property type="molecule type" value="Genomic_DNA"/>
</dbReference>
<dbReference type="EMBL" id="KU551314">
    <property type="protein sequence ID" value="ANC65909.1"/>
    <property type="molecule type" value="Genomic_DNA"/>
</dbReference>
<evidence type="ECO:0000313" key="5">
    <source>
        <dbReference type="EMBL" id="ANC65773.1"/>
    </source>
</evidence>
<evidence type="ECO:0000313" key="15">
    <source>
        <dbReference type="EMBL" id="ANC66453.1"/>
    </source>
</evidence>
<dbReference type="EMBL" id="KU551330">
    <property type="protein sequence ID" value="ANC66929.1"/>
    <property type="molecule type" value="Genomic_DNA"/>
</dbReference>
<dbReference type="EMBL" id="KU551315">
    <property type="protein sequence ID" value="ANC65977.1"/>
    <property type="molecule type" value="Genomic_DNA"/>
</dbReference>
<name>A0A1B0WR00_ACTPL</name>
<dbReference type="EMBL" id="KU551338">
    <property type="protein sequence ID" value="ANC67473.1"/>
    <property type="molecule type" value="Genomic_DNA"/>
</dbReference>
<dbReference type="EMBL" id="KU551320">
    <property type="protein sequence ID" value="ANC66249.1"/>
    <property type="molecule type" value="Genomic_DNA"/>
</dbReference>
<dbReference type="NCBIfam" id="TIGR03756">
    <property type="entry name" value="conj_TIGR03756"/>
    <property type="match status" value="1"/>
</dbReference>
<dbReference type="EMBL" id="KU551337">
    <property type="protein sequence ID" value="ANC67405.1"/>
    <property type="molecule type" value="Genomic_DNA"/>
</dbReference>
<keyword evidence="1" id="KW-0732">Signal</keyword>
<dbReference type="EMBL" id="KU551322">
    <property type="protein sequence ID" value="ANC66385.1"/>
    <property type="molecule type" value="Genomic_DNA"/>
</dbReference>
<gene>
    <name evidence="13" type="ORF">ICEApl1.54</name>
</gene>
<dbReference type="EMBL" id="KU551327">
    <property type="protein sequence ID" value="ANC66725.1"/>
    <property type="molecule type" value="Genomic_DNA"/>
</dbReference>
<dbReference type="EMBL" id="KU551333">
    <property type="protein sequence ID" value="ANC67133.1"/>
    <property type="molecule type" value="Genomic_DNA"/>
</dbReference>
<dbReference type="EMBL" id="KU551340">
    <property type="protein sequence ID" value="ANC67608.1"/>
    <property type="molecule type" value="Genomic_DNA"/>
</dbReference>
<evidence type="ECO:0000313" key="14">
    <source>
        <dbReference type="EMBL" id="ANC66385.1"/>
    </source>
</evidence>
<evidence type="ECO:0000313" key="11">
    <source>
        <dbReference type="EMBL" id="ANC66181.1"/>
    </source>
</evidence>
<dbReference type="EMBL" id="KU551316">
    <property type="protein sequence ID" value="ANC66045.1"/>
    <property type="molecule type" value="Genomic_DNA"/>
</dbReference>
<evidence type="ECO:0000313" key="2">
    <source>
        <dbReference type="EMBL" id="ANC65576.1"/>
    </source>
</evidence>
<evidence type="ECO:0000313" key="6">
    <source>
        <dbReference type="EMBL" id="ANC65841.1"/>
    </source>
</evidence>
<dbReference type="InterPro" id="IPR009649">
    <property type="entry name" value="TraU"/>
</dbReference>
<dbReference type="EMBL" id="KU551321">
    <property type="protein sequence ID" value="ANC66317.1"/>
    <property type="molecule type" value="Genomic_DNA"/>
</dbReference>
<evidence type="ECO:0000256" key="1">
    <source>
        <dbReference type="SAM" id="SignalP"/>
    </source>
</evidence>
<evidence type="ECO:0000313" key="32">
    <source>
        <dbReference type="EMBL" id="ANC67608.1"/>
    </source>
</evidence>
<evidence type="ECO:0000313" key="30">
    <source>
        <dbReference type="EMBL" id="ANC67473.1"/>
    </source>
</evidence>
<feature type="signal peptide" evidence="1">
    <location>
        <begin position="1"/>
        <end position="24"/>
    </location>
</feature>
<dbReference type="EMBL" id="KU551313">
    <property type="protein sequence ID" value="ANC65841.1"/>
    <property type="molecule type" value="Genomic_DNA"/>
</dbReference>
<dbReference type="EMBL" id="KU551331">
    <property type="protein sequence ID" value="ANC66997.1"/>
    <property type="molecule type" value="Genomic_DNA"/>
</dbReference>
<dbReference type="EMBL" id="KU551312">
    <property type="protein sequence ID" value="ANC65773.1"/>
    <property type="molecule type" value="Genomic_DNA"/>
</dbReference>
<evidence type="ECO:0000313" key="21">
    <source>
        <dbReference type="EMBL" id="ANC66861.1"/>
    </source>
</evidence>
<evidence type="ECO:0000313" key="25">
    <source>
        <dbReference type="EMBL" id="ANC67133.1"/>
    </source>
</evidence>
<dbReference type="AlphaFoldDB" id="A0A1B0WR00"/>
<evidence type="ECO:0000313" key="16">
    <source>
        <dbReference type="EMBL" id="ANC66521.1"/>
    </source>
</evidence>
<accession>A0A1B0WR00</accession>
<evidence type="ECO:0000313" key="13">
    <source>
        <dbReference type="EMBL" id="ANC66317.1"/>
    </source>
</evidence>
<dbReference type="EMBL" id="KU551335">
    <property type="protein sequence ID" value="ANC67269.1"/>
    <property type="molecule type" value="Genomic_DNA"/>
</dbReference>
<organism evidence="13">
    <name type="scientific">Actinobacillus pleuropneumoniae</name>
    <name type="common">Haemophilus pleuropneumoniae</name>
    <dbReference type="NCBI Taxonomy" id="715"/>
    <lineage>
        <taxon>Bacteria</taxon>
        <taxon>Pseudomonadati</taxon>
        <taxon>Pseudomonadota</taxon>
        <taxon>Gammaproteobacteria</taxon>
        <taxon>Pasteurellales</taxon>
        <taxon>Pasteurellaceae</taxon>
        <taxon>Actinobacillus</taxon>
    </lineage>
</organism>
<evidence type="ECO:0000313" key="23">
    <source>
        <dbReference type="EMBL" id="ANC66997.1"/>
    </source>
</evidence>
<evidence type="ECO:0000313" key="4">
    <source>
        <dbReference type="EMBL" id="ANC65705.1"/>
    </source>
</evidence>
<evidence type="ECO:0000313" key="8">
    <source>
        <dbReference type="EMBL" id="ANC65977.1"/>
    </source>
</evidence>
<dbReference type="EMBL" id="KU551325">
    <property type="protein sequence ID" value="ANC66589.1"/>
    <property type="molecule type" value="Genomic_DNA"/>
</dbReference>
<sequence length="313" mass="34886">MKLKKMTLSGLCIAIALTSISGQASESGQSSLNTASIMASSASTSCLDYKVVGTCFWLFCTKFGCKIRTSTKIKHYIPEVVVSSYNHQAQNPWVEMNFLSNGVKGGDYQSPHKDYTQATFKNVDVIGHPQGAISQMLNSTGYYCKSQTTPFVPYYLSGLDFLAWRFGVPEMVYPEALIPGMREIRANGDTWGNIYPRAGTVTQVHDYKASAVTAHRVADVVTNTFQPHVYIPIAKKDNQSNGEWFPPPVKEGDAKTHKWQQLHPVTSQSCAIFPDNPPSMLSENGSYAWALWRPYKCCKKRGQTFLYSIDWSN</sequence>
<dbReference type="EMBL" id="KU551309">
    <property type="protein sequence ID" value="ANC65576.1"/>
    <property type="molecule type" value="Genomic_DNA"/>
</dbReference>
<evidence type="ECO:0000313" key="12">
    <source>
        <dbReference type="EMBL" id="ANC66249.1"/>
    </source>
</evidence>
<dbReference type="EMBL" id="KU551326">
    <property type="protein sequence ID" value="ANC66657.1"/>
    <property type="molecule type" value="Genomic_DNA"/>
</dbReference>
<dbReference type="EMBL" id="KU551323">
    <property type="protein sequence ID" value="ANC66453.1"/>
    <property type="molecule type" value="Genomic_DNA"/>
</dbReference>
<evidence type="ECO:0000313" key="7">
    <source>
        <dbReference type="EMBL" id="ANC65909.1"/>
    </source>
</evidence>
<evidence type="ECO:0000313" key="27">
    <source>
        <dbReference type="EMBL" id="ANC67269.1"/>
    </source>
</evidence>
<evidence type="ECO:0000313" key="24">
    <source>
        <dbReference type="EMBL" id="ANC67065.1"/>
    </source>
</evidence>
<reference evidence="13" key="1">
    <citation type="journal article" date="2016" name="Front. Microbiol.">
        <title>ICEApl1, an Integrative Conjugative Element Related to ICEHin1056, Identified in the Pig Pathogen Actinobacillus pleuropneumoniae.</title>
        <authorList>
            <person name="Bosse J.T."/>
            <person name="Li Y."/>
            <person name="Fernandez Crespo R."/>
            <person name="Chaudhuri R.R."/>
            <person name="Rogers J."/>
            <person name="Holden M.T."/>
            <person name="Maskell D.J."/>
            <person name="Tucker A.W."/>
            <person name="Wren B.W."/>
            <person name="Rycroft A.N."/>
            <person name="Langford P.R."/>
            <person name="Consortium T.B."/>
        </authorList>
    </citation>
    <scope>NUCLEOTIDE SEQUENCE</scope>
    <source>
        <strain evidence="2">MIDG2427</strain>
        <strain evidence="3">MIDG2648</strain>
        <strain evidence="4">MIDG2652</strain>
        <strain evidence="5">MIDG2654</strain>
        <strain evidence="6">MIDG2657</strain>
        <strain evidence="7">MIDG2663</strain>
        <strain evidence="8">MIDG2664</strain>
        <strain evidence="9">MIDG3200</strain>
        <strain evidence="10">MIDG3201</strain>
        <strain evidence="11">MIDG3221</strain>
        <strain evidence="12">MIDG3229</strain>
        <strain evidence="13">MIDG3232</strain>
        <strain evidence="14">MIDG3339</strain>
        <strain evidence="15">MIDG3344</strain>
        <strain evidence="16">MIDG3346</strain>
        <strain evidence="17">MIDG3349</strain>
        <strain evidence="18">MIDG3357</strain>
        <strain evidence="19">MIDG3368</strain>
        <strain evidence="20">MIDG3370</strain>
        <strain evidence="21">MIDG3371</strain>
        <strain evidence="22">MIDG3372</strain>
        <strain evidence="23">MIDG3378</strain>
        <strain evidence="24">MIDG3381</strain>
        <strain evidence="25">MIDG3386</strain>
        <strain evidence="26">MIDG3388</strain>
        <strain evidence="27">MIDG3389</strain>
        <strain evidence="28">MIDG3395</strain>
        <strain evidence="29">MIDG3401</strain>
        <strain evidence="30">MIDG3409</strain>
        <strain evidence="31">MIDG3458</strain>
        <strain evidence="32">MIDG3469</strain>
    </source>
</reference>
<dbReference type="EMBL" id="KU551328">
    <property type="protein sequence ID" value="ANC66793.1"/>
    <property type="molecule type" value="Genomic_DNA"/>
</dbReference>
<evidence type="ECO:0000313" key="28">
    <source>
        <dbReference type="EMBL" id="ANC67337.1"/>
    </source>
</evidence>
<evidence type="ECO:0000313" key="9">
    <source>
        <dbReference type="EMBL" id="ANC66045.1"/>
    </source>
</evidence>
<dbReference type="EMBL" id="KU551311">
    <property type="protein sequence ID" value="ANC65705.1"/>
    <property type="molecule type" value="Genomic_DNA"/>
</dbReference>
<dbReference type="InterPro" id="IPR026331">
    <property type="entry name" value="PFL_4710"/>
</dbReference>
<dbReference type="EMBL" id="KU551310">
    <property type="protein sequence ID" value="ANC65644.1"/>
    <property type="molecule type" value="Genomic_DNA"/>
</dbReference>
<dbReference type="EMBL" id="KU551334">
    <property type="protein sequence ID" value="ANC67201.1"/>
    <property type="molecule type" value="Genomic_DNA"/>
</dbReference>
<evidence type="ECO:0000313" key="19">
    <source>
        <dbReference type="EMBL" id="ANC66725.1"/>
    </source>
</evidence>
<dbReference type="EMBL" id="KU551336">
    <property type="protein sequence ID" value="ANC67337.1"/>
    <property type="molecule type" value="Genomic_DNA"/>
</dbReference>
<protein>
    <submittedName>
        <fullName evidence="13">TraU protein</fullName>
    </submittedName>
</protein>
<evidence type="ECO:0000313" key="17">
    <source>
        <dbReference type="EMBL" id="ANC66589.1"/>
    </source>
</evidence>
<evidence type="ECO:0000313" key="31">
    <source>
        <dbReference type="EMBL" id="ANC67540.1"/>
    </source>
</evidence>
<evidence type="ECO:0000313" key="29">
    <source>
        <dbReference type="EMBL" id="ANC67405.1"/>
    </source>
</evidence>